<organism evidence="1 2">
    <name type="scientific">Cellulomonas fimi</name>
    <dbReference type="NCBI Taxonomy" id="1708"/>
    <lineage>
        <taxon>Bacteria</taxon>
        <taxon>Bacillati</taxon>
        <taxon>Actinomycetota</taxon>
        <taxon>Actinomycetes</taxon>
        <taxon>Micrococcales</taxon>
        <taxon>Cellulomonadaceae</taxon>
        <taxon>Cellulomonas</taxon>
    </lineage>
</organism>
<protein>
    <submittedName>
        <fullName evidence="1">Uncharacterized protein</fullName>
    </submittedName>
</protein>
<accession>A0A7Y0LX73</accession>
<reference evidence="1 2" key="1">
    <citation type="submission" date="2020-04" db="EMBL/GenBank/DDBJ databases">
        <title>Sequencing and Assembly of C. fimi.</title>
        <authorList>
            <person name="Ramsey A.R."/>
        </authorList>
    </citation>
    <scope>NUCLEOTIDE SEQUENCE [LARGE SCALE GENOMIC DNA]</scope>
    <source>
        <strain evidence="1 2">SB</strain>
    </source>
</reference>
<sequence length="68" mass="7232">MDAGARAVLRGVDGFDVPPVVAGHATGVRRRPDALLRHEEPADDVRFDPELLVGASCARATTPDRVRG</sequence>
<name>A0A7Y0LX73_CELFI</name>
<dbReference type="RefSeq" id="WP_169323774.1">
    <property type="nucleotide sequence ID" value="NZ_JABCJJ010000004.1"/>
</dbReference>
<dbReference type="EMBL" id="JABCJJ010000004">
    <property type="protein sequence ID" value="NMR19459.1"/>
    <property type="molecule type" value="Genomic_DNA"/>
</dbReference>
<proteinExistence type="predicted"/>
<evidence type="ECO:0000313" key="2">
    <source>
        <dbReference type="Proteomes" id="UP000562124"/>
    </source>
</evidence>
<gene>
    <name evidence="1" type="ORF">HIR71_04350</name>
</gene>
<keyword evidence="2" id="KW-1185">Reference proteome</keyword>
<dbReference type="AlphaFoldDB" id="A0A7Y0LX73"/>
<evidence type="ECO:0000313" key="1">
    <source>
        <dbReference type="EMBL" id="NMR19459.1"/>
    </source>
</evidence>
<dbReference type="Proteomes" id="UP000562124">
    <property type="component" value="Unassembled WGS sequence"/>
</dbReference>
<comment type="caution">
    <text evidence="1">The sequence shown here is derived from an EMBL/GenBank/DDBJ whole genome shotgun (WGS) entry which is preliminary data.</text>
</comment>